<dbReference type="PANTHER" id="PTHR31302">
    <property type="entry name" value="TRANSMEMBRANE PROTEIN WITH METALLOPHOSPHOESTERASE DOMAIN-RELATED"/>
    <property type="match status" value="1"/>
</dbReference>
<comment type="caution">
    <text evidence="2">The sequence shown here is derived from an EMBL/GenBank/DDBJ whole genome shotgun (WGS) entry which is preliminary data.</text>
</comment>
<dbReference type="InterPro" id="IPR004843">
    <property type="entry name" value="Calcineurin-like_PHP"/>
</dbReference>
<feature type="domain" description="Calcineurin-like phosphoesterase" evidence="1">
    <location>
        <begin position="57"/>
        <end position="254"/>
    </location>
</feature>
<evidence type="ECO:0000259" key="1">
    <source>
        <dbReference type="Pfam" id="PF00149"/>
    </source>
</evidence>
<reference evidence="2 3" key="1">
    <citation type="submission" date="2023-07" db="EMBL/GenBank/DDBJ databases">
        <title>Sequencing the genomes of 1000 actinobacteria strains.</title>
        <authorList>
            <person name="Klenk H.-P."/>
        </authorList>
    </citation>
    <scope>NUCLEOTIDE SEQUENCE [LARGE SCALE GENOMIC DNA]</scope>
    <source>
        <strain evidence="2 3">DSM 22966</strain>
    </source>
</reference>
<keyword evidence="3" id="KW-1185">Reference proteome</keyword>
<protein>
    <submittedName>
        <fullName evidence="2">MPP superfamily phosphohydrolase</fullName>
    </submittedName>
</protein>
<proteinExistence type="predicted"/>
<dbReference type="Gene3D" id="3.60.21.10">
    <property type="match status" value="1"/>
</dbReference>
<dbReference type="RefSeq" id="WP_310171117.1">
    <property type="nucleotide sequence ID" value="NZ_BAABHE010000002.1"/>
</dbReference>
<dbReference type="SUPFAM" id="SSF56300">
    <property type="entry name" value="Metallo-dependent phosphatases"/>
    <property type="match status" value="1"/>
</dbReference>
<gene>
    <name evidence="2" type="ORF">J2S62_000552</name>
</gene>
<accession>A0ABU2AY68</accession>
<name>A0ABU2AY68_9MICC</name>
<dbReference type="Proteomes" id="UP001183794">
    <property type="component" value="Unassembled WGS sequence"/>
</dbReference>
<dbReference type="EMBL" id="JAVDYJ010000001">
    <property type="protein sequence ID" value="MDR7346295.1"/>
    <property type="molecule type" value="Genomic_DNA"/>
</dbReference>
<dbReference type="InterPro" id="IPR051158">
    <property type="entry name" value="Metallophosphoesterase_sf"/>
</dbReference>
<evidence type="ECO:0000313" key="2">
    <source>
        <dbReference type="EMBL" id="MDR7346295.1"/>
    </source>
</evidence>
<evidence type="ECO:0000313" key="3">
    <source>
        <dbReference type="Proteomes" id="UP001183794"/>
    </source>
</evidence>
<sequence>MSNTVGWPRRMLSGAAKLFAAGALPAAGATAFGYLSARRFGVRYEALPLLPRGAAPFRILHIGDMHLVAGDRSKSDFVRDLVALDPDFVVNTGDNPGGDDAVDDVVAALKPLLEIPGVFVPGSNDLYGPRSANPLRYLRAPTTMETSSHHHQTIDVRAMFDRFMAPGQWHYLANETLQLPVRNDLRLMLAGTHDAHMHADQWPGFGRAQPETDQGSTGQPKELKVAVTHAPYRRVLDAATADGADLVFAGHTHGGQVALPAYGAIVSNCDLPTGFASGMTTWRAAGRTTHLHVTAGIGASPTVPLRTFCPPEAVVIDLVAASD</sequence>
<dbReference type="PANTHER" id="PTHR31302:SF20">
    <property type="entry name" value="CONSERVED PROTEIN"/>
    <property type="match status" value="1"/>
</dbReference>
<dbReference type="InterPro" id="IPR029052">
    <property type="entry name" value="Metallo-depent_PP-like"/>
</dbReference>
<dbReference type="Pfam" id="PF00149">
    <property type="entry name" value="Metallophos"/>
    <property type="match status" value="1"/>
</dbReference>
<organism evidence="2 3">
    <name type="scientific">Enteractinococcus fodinae</name>
    <dbReference type="NCBI Taxonomy" id="684663"/>
    <lineage>
        <taxon>Bacteria</taxon>
        <taxon>Bacillati</taxon>
        <taxon>Actinomycetota</taxon>
        <taxon>Actinomycetes</taxon>
        <taxon>Micrococcales</taxon>
        <taxon>Micrococcaceae</taxon>
    </lineage>
</organism>